<keyword evidence="2" id="KW-1185">Reference proteome</keyword>
<sequence length="193" mass="21969">MRSALLSLHSPPLLCSRLSSPPKTLNLTVNLNSIFPLRLHERHLRRDLSVAVGDDGDDFPGADYFDDEIEDADNEQDYEIEYDNLLIDGTKEETGEEMVALAPLSSGGFVSTVGWEAETMVDYRINEEEFHKISLLDCDFFIRKSPDSDDDVYDFREVTVPEGKNRNRRNDLLLIRDNGTSFKVIDENNNPLL</sequence>
<name>A0A833QJV0_9POAL</name>
<dbReference type="InterPro" id="IPR044710">
    <property type="entry name" value="PTAC6"/>
</dbReference>
<dbReference type="OrthoDB" id="781981at2759"/>
<comment type="caution">
    <text evidence="1">The sequence shown here is derived from an EMBL/GenBank/DDBJ whole genome shotgun (WGS) entry which is preliminary data.</text>
</comment>
<protein>
    <submittedName>
        <fullName evidence="1">Uncharacterized protein</fullName>
    </submittedName>
</protein>
<dbReference type="EMBL" id="SWLB01000017">
    <property type="protein sequence ID" value="KAF3327410.1"/>
    <property type="molecule type" value="Genomic_DNA"/>
</dbReference>
<gene>
    <name evidence="1" type="ORF">FCM35_KLT07528</name>
</gene>
<evidence type="ECO:0000313" key="2">
    <source>
        <dbReference type="Proteomes" id="UP000623129"/>
    </source>
</evidence>
<dbReference type="GO" id="GO:0000427">
    <property type="term" value="C:plastid-encoded plastid RNA polymerase complex"/>
    <property type="evidence" value="ECO:0007669"/>
    <property type="project" value="InterPro"/>
</dbReference>
<dbReference type="PANTHER" id="PTHR35994">
    <property type="entry name" value="EXPRESSED PROTEIN"/>
    <property type="match status" value="1"/>
</dbReference>
<evidence type="ECO:0000313" key="1">
    <source>
        <dbReference type="EMBL" id="KAF3327410.1"/>
    </source>
</evidence>
<dbReference type="AlphaFoldDB" id="A0A833QJV0"/>
<organism evidence="1 2">
    <name type="scientific">Carex littledalei</name>
    <dbReference type="NCBI Taxonomy" id="544730"/>
    <lineage>
        <taxon>Eukaryota</taxon>
        <taxon>Viridiplantae</taxon>
        <taxon>Streptophyta</taxon>
        <taxon>Embryophyta</taxon>
        <taxon>Tracheophyta</taxon>
        <taxon>Spermatophyta</taxon>
        <taxon>Magnoliopsida</taxon>
        <taxon>Liliopsida</taxon>
        <taxon>Poales</taxon>
        <taxon>Cyperaceae</taxon>
        <taxon>Cyperoideae</taxon>
        <taxon>Cariceae</taxon>
        <taxon>Carex</taxon>
        <taxon>Carex subgen. Euthyceras</taxon>
    </lineage>
</organism>
<dbReference type="PANTHER" id="PTHR35994:SF1">
    <property type="entry name" value="PLASTID TRANSCRIPTIONALLY ACTIVE PROTEIN 6, CHLOROPLASTIC"/>
    <property type="match status" value="1"/>
</dbReference>
<proteinExistence type="predicted"/>
<dbReference type="Proteomes" id="UP000623129">
    <property type="component" value="Unassembled WGS sequence"/>
</dbReference>
<reference evidence="1" key="1">
    <citation type="submission" date="2020-01" db="EMBL/GenBank/DDBJ databases">
        <title>Genome sequence of Kobresia littledalei, the first chromosome-level genome in the family Cyperaceae.</title>
        <authorList>
            <person name="Qu G."/>
        </authorList>
    </citation>
    <scope>NUCLEOTIDE SEQUENCE</scope>
    <source>
        <strain evidence="1">C.B.Clarke</strain>
        <tissue evidence="1">Leaf</tissue>
    </source>
</reference>
<accession>A0A833QJV0</accession>